<proteinExistence type="predicted"/>
<protein>
    <submittedName>
        <fullName evidence="2">(pine wood nematode) hypothetical protein</fullName>
    </submittedName>
</protein>
<sequence length="187" mass="21238">MSAFFFELCNTWIFIITAYSLLTLFKWPFKKLCSKEEQNVRLRGAIMQIGVVNYVIGVAGGTQLLIRGAATFVLTFCDAENGLVLNSTICHEVENLSDQYNQLYQQYNHAAFDDPIVFANIFAATYLSLLAVLYTYDYVYNEECGEKTKDVNNNLKLSGEFGGKKKIFIVENEIVTAKKMKNDLMEV</sequence>
<feature type="transmembrane region" description="Helical" evidence="1">
    <location>
        <begin position="12"/>
        <end position="29"/>
    </location>
</feature>
<dbReference type="EMBL" id="CAJFCV020000002">
    <property type="protein sequence ID" value="CAG9102150.1"/>
    <property type="molecule type" value="Genomic_DNA"/>
</dbReference>
<dbReference type="EMBL" id="CAJFDI010000002">
    <property type="protein sequence ID" value="CAD5217948.1"/>
    <property type="molecule type" value="Genomic_DNA"/>
</dbReference>
<accession>A0A7I8WZ90</accession>
<comment type="caution">
    <text evidence="2">The sequence shown here is derived from an EMBL/GenBank/DDBJ whole genome shotgun (WGS) entry which is preliminary data.</text>
</comment>
<keyword evidence="1" id="KW-1133">Transmembrane helix</keyword>
<dbReference type="Proteomes" id="UP000659654">
    <property type="component" value="Unassembled WGS sequence"/>
</dbReference>
<feature type="transmembrane region" description="Helical" evidence="1">
    <location>
        <begin position="116"/>
        <end position="139"/>
    </location>
</feature>
<keyword evidence="1" id="KW-0812">Transmembrane</keyword>
<organism evidence="2 3">
    <name type="scientific">Bursaphelenchus xylophilus</name>
    <name type="common">Pinewood nematode worm</name>
    <name type="synonym">Aphelenchoides xylophilus</name>
    <dbReference type="NCBI Taxonomy" id="6326"/>
    <lineage>
        <taxon>Eukaryota</taxon>
        <taxon>Metazoa</taxon>
        <taxon>Ecdysozoa</taxon>
        <taxon>Nematoda</taxon>
        <taxon>Chromadorea</taxon>
        <taxon>Rhabditida</taxon>
        <taxon>Tylenchina</taxon>
        <taxon>Tylenchomorpha</taxon>
        <taxon>Aphelenchoidea</taxon>
        <taxon>Aphelenchoididae</taxon>
        <taxon>Bursaphelenchus</taxon>
    </lineage>
</organism>
<evidence type="ECO:0000256" key="1">
    <source>
        <dbReference type="SAM" id="Phobius"/>
    </source>
</evidence>
<keyword evidence="1" id="KW-0472">Membrane</keyword>
<dbReference type="AlphaFoldDB" id="A0A7I8WZ90"/>
<feature type="transmembrane region" description="Helical" evidence="1">
    <location>
        <begin position="49"/>
        <end position="66"/>
    </location>
</feature>
<evidence type="ECO:0000313" key="3">
    <source>
        <dbReference type="Proteomes" id="UP000659654"/>
    </source>
</evidence>
<reference evidence="2" key="1">
    <citation type="submission" date="2020-09" db="EMBL/GenBank/DDBJ databases">
        <authorList>
            <person name="Kikuchi T."/>
        </authorList>
    </citation>
    <scope>NUCLEOTIDE SEQUENCE</scope>
    <source>
        <strain evidence="2">Ka4C1</strain>
    </source>
</reference>
<evidence type="ECO:0000313" key="2">
    <source>
        <dbReference type="EMBL" id="CAD5217948.1"/>
    </source>
</evidence>
<keyword evidence="3" id="KW-1185">Reference proteome</keyword>
<dbReference type="Proteomes" id="UP000582659">
    <property type="component" value="Unassembled WGS sequence"/>
</dbReference>
<gene>
    <name evidence="2" type="ORF">BXYJ_LOCUS5341</name>
</gene>
<name>A0A7I8WZ90_BURXY</name>